<dbReference type="Proteomes" id="UP001187471">
    <property type="component" value="Unassembled WGS sequence"/>
</dbReference>
<organism evidence="1 2">
    <name type="scientific">Escallonia rubra</name>
    <dbReference type="NCBI Taxonomy" id="112253"/>
    <lineage>
        <taxon>Eukaryota</taxon>
        <taxon>Viridiplantae</taxon>
        <taxon>Streptophyta</taxon>
        <taxon>Embryophyta</taxon>
        <taxon>Tracheophyta</taxon>
        <taxon>Spermatophyta</taxon>
        <taxon>Magnoliopsida</taxon>
        <taxon>eudicotyledons</taxon>
        <taxon>Gunneridae</taxon>
        <taxon>Pentapetalae</taxon>
        <taxon>asterids</taxon>
        <taxon>campanulids</taxon>
        <taxon>Escalloniales</taxon>
        <taxon>Escalloniaceae</taxon>
        <taxon>Escallonia</taxon>
    </lineage>
</organism>
<reference evidence="1" key="1">
    <citation type="submission" date="2022-12" db="EMBL/GenBank/DDBJ databases">
        <title>Draft genome assemblies for two species of Escallonia (Escalloniales).</title>
        <authorList>
            <person name="Chanderbali A."/>
            <person name="Dervinis C."/>
            <person name="Anghel I."/>
            <person name="Soltis D."/>
            <person name="Soltis P."/>
            <person name="Zapata F."/>
        </authorList>
    </citation>
    <scope>NUCLEOTIDE SEQUENCE</scope>
    <source>
        <strain evidence="1">UCBG92.1500</strain>
        <tissue evidence="1">Leaf</tissue>
    </source>
</reference>
<name>A0AA88UIA1_9ASTE</name>
<protein>
    <submittedName>
        <fullName evidence="1">Uncharacterized protein</fullName>
    </submittedName>
</protein>
<evidence type="ECO:0000313" key="2">
    <source>
        <dbReference type="Proteomes" id="UP001187471"/>
    </source>
</evidence>
<dbReference type="AlphaFoldDB" id="A0AA88UIA1"/>
<gene>
    <name evidence="1" type="ORF">RJ640_001900</name>
</gene>
<keyword evidence="2" id="KW-1185">Reference proteome</keyword>
<dbReference type="EMBL" id="JAVXUO010001095">
    <property type="protein sequence ID" value="KAK2986039.1"/>
    <property type="molecule type" value="Genomic_DNA"/>
</dbReference>
<evidence type="ECO:0000313" key="1">
    <source>
        <dbReference type="EMBL" id="KAK2986039.1"/>
    </source>
</evidence>
<dbReference type="GO" id="GO:0005634">
    <property type="term" value="C:nucleus"/>
    <property type="evidence" value="ECO:0007669"/>
    <property type="project" value="TreeGrafter"/>
</dbReference>
<comment type="caution">
    <text evidence="1">The sequence shown here is derived from an EMBL/GenBank/DDBJ whole genome shotgun (WGS) entry which is preliminary data.</text>
</comment>
<proteinExistence type="predicted"/>
<sequence length="527" mass="60048">VPEDDRYFILNVIITEIFLCLSDWIHPALLEKFLEFIESALSNKISSCTQSGKAFPGKHSLSLISSLPKLIMQVAVDWKPRILKAFTDVFKNCNPESSLKLACLSAIEEMLVPKQGWLHLDTSDPGMLNYQITWIRELSSLLIVLGDKHPISSEAVLRLQLRLGQHAMLNSTFSQEYNNMQYSLREFYGTYIDESRVCYGPFMRLTKDVQELSVCCLYYFPSLDFPLLQSLLSCCLCEYRTLVVQILWNMICKWAALTYASSDEMLFDDETRTRHISYGHDLEPSLLLRIIEILHSAYRAGRIQIADHISFLLTLLSRYNVYPEKNVPMKEINCSSTFGTFKSITGFVCSWLSQIGDDSLAFQMLEEVVVDQIFLKAPVDNICALLRMLITVDTIPTRLSERSIMTLANSLPEYLINVVSCIAEDHNDSTGFTVTDKRRYYLLPCLFLFYRSDKLLSLVLNVMGSLVGGYGSSNSACPQYATEQPSRISAIVSILLLMHAESKMQQRLLLNKEEIDRVLQNILVLQV</sequence>
<dbReference type="PANTHER" id="PTHR16056:SF2">
    <property type="entry name" value="TESTIS-EXPRESSED PROTEIN 10"/>
    <property type="match status" value="1"/>
</dbReference>
<dbReference type="PANTHER" id="PTHR16056">
    <property type="entry name" value="REGULATOR OF MICROTUBULE DYNAMICS PROTEIN"/>
    <property type="match status" value="1"/>
</dbReference>
<accession>A0AA88UIA1</accession>
<feature type="non-terminal residue" evidence="1">
    <location>
        <position position="527"/>
    </location>
</feature>